<dbReference type="EMBL" id="BMAW01029566">
    <property type="protein sequence ID" value="GFU12626.1"/>
    <property type="molecule type" value="Genomic_DNA"/>
</dbReference>
<dbReference type="PANTHER" id="PTHR22696:SF1">
    <property type="entry name" value="E3 UBIQUITIN-PROTEIN LIGASE RNF26"/>
    <property type="match status" value="1"/>
</dbReference>
<dbReference type="Gene3D" id="3.30.40.10">
    <property type="entry name" value="Zinc/RING finger domain, C3HC4 (zinc finger)"/>
    <property type="match status" value="1"/>
</dbReference>
<dbReference type="Pfam" id="PF13920">
    <property type="entry name" value="zf-C3HC4_3"/>
    <property type="match status" value="1"/>
</dbReference>
<evidence type="ECO:0000313" key="6">
    <source>
        <dbReference type="Proteomes" id="UP000887013"/>
    </source>
</evidence>
<name>A0A8X6QGR9_NEPPI</name>
<sequence length="90" mass="10627">MKKTVHLLSVPFRKIKEELSEEQVALLQKELSAEKMKRVCIICHDRERNVLLYPCRHMIMCVECTMAVQESFQNCPLCRNEILNTLQVYT</sequence>
<keyword evidence="2" id="KW-0862">Zinc</keyword>
<evidence type="ECO:0000259" key="4">
    <source>
        <dbReference type="PROSITE" id="PS50089"/>
    </source>
</evidence>
<dbReference type="PANTHER" id="PTHR22696">
    <property type="entry name" value="E3 UBIQUITIN-PROTEIN LIGASE RNF26"/>
    <property type="match status" value="1"/>
</dbReference>
<dbReference type="Proteomes" id="UP000887013">
    <property type="component" value="Unassembled WGS sequence"/>
</dbReference>
<evidence type="ECO:0000313" key="5">
    <source>
        <dbReference type="EMBL" id="GFU12626.1"/>
    </source>
</evidence>
<dbReference type="GO" id="GO:0016567">
    <property type="term" value="P:protein ubiquitination"/>
    <property type="evidence" value="ECO:0007669"/>
    <property type="project" value="TreeGrafter"/>
</dbReference>
<keyword evidence="1 3" id="KW-0479">Metal-binding</keyword>
<dbReference type="GO" id="GO:0061630">
    <property type="term" value="F:ubiquitin protein ligase activity"/>
    <property type="evidence" value="ECO:0007669"/>
    <property type="project" value="TreeGrafter"/>
</dbReference>
<keyword evidence="6" id="KW-1185">Reference proteome</keyword>
<protein>
    <submittedName>
        <fullName evidence="5">RING-type domain-containing protein</fullName>
    </submittedName>
</protein>
<dbReference type="InterPro" id="IPR013083">
    <property type="entry name" value="Znf_RING/FYVE/PHD"/>
</dbReference>
<evidence type="ECO:0000256" key="2">
    <source>
        <dbReference type="ARBA" id="ARBA00022833"/>
    </source>
</evidence>
<evidence type="ECO:0000256" key="1">
    <source>
        <dbReference type="ARBA" id="ARBA00022771"/>
    </source>
</evidence>
<comment type="caution">
    <text evidence="5">The sequence shown here is derived from an EMBL/GenBank/DDBJ whole genome shotgun (WGS) entry which is preliminary data.</text>
</comment>
<dbReference type="PROSITE" id="PS50089">
    <property type="entry name" value="ZF_RING_2"/>
    <property type="match status" value="1"/>
</dbReference>
<dbReference type="SMART" id="SM00184">
    <property type="entry name" value="RING"/>
    <property type="match status" value="1"/>
</dbReference>
<reference evidence="5" key="1">
    <citation type="submission" date="2020-08" db="EMBL/GenBank/DDBJ databases">
        <title>Multicomponent nature underlies the extraordinary mechanical properties of spider dragline silk.</title>
        <authorList>
            <person name="Kono N."/>
            <person name="Nakamura H."/>
            <person name="Mori M."/>
            <person name="Yoshida Y."/>
            <person name="Ohtoshi R."/>
            <person name="Malay A.D."/>
            <person name="Moran D.A.P."/>
            <person name="Tomita M."/>
            <person name="Numata K."/>
            <person name="Arakawa K."/>
        </authorList>
    </citation>
    <scope>NUCLEOTIDE SEQUENCE</scope>
</reference>
<dbReference type="GO" id="GO:0008270">
    <property type="term" value="F:zinc ion binding"/>
    <property type="evidence" value="ECO:0007669"/>
    <property type="project" value="UniProtKB-KW"/>
</dbReference>
<dbReference type="InterPro" id="IPR001841">
    <property type="entry name" value="Znf_RING"/>
</dbReference>
<organism evidence="5 6">
    <name type="scientific">Nephila pilipes</name>
    <name type="common">Giant wood spider</name>
    <name type="synonym">Nephila maculata</name>
    <dbReference type="NCBI Taxonomy" id="299642"/>
    <lineage>
        <taxon>Eukaryota</taxon>
        <taxon>Metazoa</taxon>
        <taxon>Ecdysozoa</taxon>
        <taxon>Arthropoda</taxon>
        <taxon>Chelicerata</taxon>
        <taxon>Arachnida</taxon>
        <taxon>Araneae</taxon>
        <taxon>Araneomorphae</taxon>
        <taxon>Entelegynae</taxon>
        <taxon>Araneoidea</taxon>
        <taxon>Nephilidae</taxon>
        <taxon>Nephila</taxon>
    </lineage>
</organism>
<evidence type="ECO:0000256" key="3">
    <source>
        <dbReference type="PROSITE-ProRule" id="PRU00175"/>
    </source>
</evidence>
<keyword evidence="1 3" id="KW-0863">Zinc-finger</keyword>
<accession>A0A8X6QGR9</accession>
<dbReference type="AlphaFoldDB" id="A0A8X6QGR9"/>
<gene>
    <name evidence="5" type="primary">AVEN_87805_1</name>
    <name evidence="5" type="ORF">NPIL_661401</name>
</gene>
<feature type="domain" description="RING-type" evidence="4">
    <location>
        <begin position="40"/>
        <end position="79"/>
    </location>
</feature>
<dbReference type="OrthoDB" id="1711136at2759"/>
<dbReference type="SUPFAM" id="SSF57850">
    <property type="entry name" value="RING/U-box"/>
    <property type="match status" value="1"/>
</dbReference>
<proteinExistence type="predicted"/>
<dbReference type="GO" id="GO:0006511">
    <property type="term" value="P:ubiquitin-dependent protein catabolic process"/>
    <property type="evidence" value="ECO:0007669"/>
    <property type="project" value="TreeGrafter"/>
</dbReference>